<dbReference type="AlphaFoldDB" id="A0A251ZYX8"/>
<evidence type="ECO:0000313" key="1">
    <source>
        <dbReference type="EMBL" id="OUI79864.1"/>
    </source>
</evidence>
<reference evidence="1 2" key="1">
    <citation type="submission" date="2014-06" db="EMBL/GenBank/DDBJ databases">
        <authorList>
            <person name="Ju J."/>
            <person name="Zhang J."/>
        </authorList>
    </citation>
    <scope>NUCLEOTIDE SEQUENCE [LARGE SCALE GENOMIC DNA]</scope>
    <source>
        <strain evidence="1">DmW_045</strain>
    </source>
</reference>
<comment type="caution">
    <text evidence="1">The sequence shown here is derived from an EMBL/GenBank/DDBJ whole genome shotgun (WGS) entry which is preliminary data.</text>
</comment>
<accession>A0A251ZYX8</accession>
<name>A0A251ZYX8_9PROT</name>
<evidence type="ECO:0000313" key="2">
    <source>
        <dbReference type="Proteomes" id="UP000194639"/>
    </source>
</evidence>
<organism evidence="1 2">
    <name type="scientific">Acetobacter orientalis</name>
    <dbReference type="NCBI Taxonomy" id="146474"/>
    <lineage>
        <taxon>Bacteria</taxon>
        <taxon>Pseudomonadati</taxon>
        <taxon>Pseudomonadota</taxon>
        <taxon>Alphaproteobacteria</taxon>
        <taxon>Acetobacterales</taxon>
        <taxon>Acetobacteraceae</taxon>
        <taxon>Acetobacter</taxon>
    </lineage>
</organism>
<dbReference type="EMBL" id="JOMO01000047">
    <property type="protein sequence ID" value="OUI79864.1"/>
    <property type="molecule type" value="Genomic_DNA"/>
</dbReference>
<gene>
    <name evidence="1" type="ORF">HK12_11330</name>
</gene>
<sequence>MCTLKHSAQCWGTQAHAQGELTLQFGKYNVAHHAPPQMPRYLLCGALPLHSGLSRRMSCPADAFIPSAGRMLRPFSP</sequence>
<dbReference type="Proteomes" id="UP000194639">
    <property type="component" value="Unassembled WGS sequence"/>
</dbReference>
<proteinExistence type="predicted"/>
<protein>
    <submittedName>
        <fullName evidence="1">Uncharacterized protein</fullName>
    </submittedName>
</protein>